<dbReference type="Pfam" id="PF01326">
    <property type="entry name" value="PPDK_N"/>
    <property type="match status" value="1"/>
</dbReference>
<dbReference type="Gene3D" id="3.30.1490.20">
    <property type="entry name" value="ATP-grasp fold, A domain"/>
    <property type="match status" value="1"/>
</dbReference>
<evidence type="ECO:0000259" key="1">
    <source>
        <dbReference type="Pfam" id="PF01326"/>
    </source>
</evidence>
<dbReference type="InterPro" id="IPR002192">
    <property type="entry name" value="PPDK_AMP/ATP-bd"/>
</dbReference>
<comment type="caution">
    <text evidence="2">The sequence shown here is derived from an EMBL/GenBank/DDBJ whole genome shotgun (WGS) entry which is preliminary data.</text>
</comment>
<organism evidence="2 3">
    <name type="scientific">Candidatus Desulfatifera sulfidica</name>
    <dbReference type="NCBI Taxonomy" id="2841691"/>
    <lineage>
        <taxon>Bacteria</taxon>
        <taxon>Pseudomonadati</taxon>
        <taxon>Thermodesulfobacteriota</taxon>
        <taxon>Desulfobulbia</taxon>
        <taxon>Desulfobulbales</taxon>
        <taxon>Desulfobulbaceae</taxon>
        <taxon>Candidatus Desulfatifera</taxon>
    </lineage>
</organism>
<evidence type="ECO:0000313" key="3">
    <source>
        <dbReference type="Proteomes" id="UP000599024"/>
    </source>
</evidence>
<proteinExistence type="predicted"/>
<dbReference type="Proteomes" id="UP000599024">
    <property type="component" value="Unassembled WGS sequence"/>
</dbReference>
<accession>A0A8J6N548</accession>
<dbReference type="InterPro" id="IPR013815">
    <property type="entry name" value="ATP_grasp_subdomain_1"/>
</dbReference>
<dbReference type="SUPFAM" id="SSF56059">
    <property type="entry name" value="Glutathione synthetase ATP-binding domain-like"/>
    <property type="match status" value="1"/>
</dbReference>
<name>A0A8J6N548_9BACT</name>
<feature type="domain" description="Pyruvate phosphate dikinase AMP/ATP-binding" evidence="1">
    <location>
        <begin position="300"/>
        <end position="681"/>
    </location>
</feature>
<dbReference type="EMBL" id="JACNLK010000009">
    <property type="protein sequence ID" value="MBC8207678.1"/>
    <property type="molecule type" value="Genomic_DNA"/>
</dbReference>
<evidence type="ECO:0000313" key="2">
    <source>
        <dbReference type="EMBL" id="MBC8207678.1"/>
    </source>
</evidence>
<reference evidence="2 3" key="1">
    <citation type="submission" date="2020-08" db="EMBL/GenBank/DDBJ databases">
        <title>Bridging the membrane lipid divide: bacteria of the FCB group superphylum have the potential to synthesize archaeal ether lipids.</title>
        <authorList>
            <person name="Villanueva L."/>
            <person name="Von Meijenfeldt F.A.B."/>
            <person name="Westbye A.B."/>
            <person name="Yadav S."/>
            <person name="Hopmans E.C."/>
            <person name="Dutilh B.E."/>
            <person name="Sinninghe Damste J.S."/>
        </authorList>
    </citation>
    <scope>NUCLEOTIDE SEQUENCE [LARGE SCALE GENOMIC DNA]</scope>
    <source>
        <strain evidence="2">NIOZ-UU81</strain>
    </source>
</reference>
<protein>
    <submittedName>
        <fullName evidence="2">Pyruvate, phosphate dikinase</fullName>
    </submittedName>
</protein>
<keyword evidence="2" id="KW-0670">Pyruvate</keyword>
<dbReference type="GO" id="GO:0016301">
    <property type="term" value="F:kinase activity"/>
    <property type="evidence" value="ECO:0007669"/>
    <property type="project" value="InterPro"/>
</dbReference>
<dbReference type="AlphaFoldDB" id="A0A8J6N548"/>
<dbReference type="GO" id="GO:0005524">
    <property type="term" value="F:ATP binding"/>
    <property type="evidence" value="ECO:0007669"/>
    <property type="project" value="InterPro"/>
</dbReference>
<gene>
    <name evidence="2" type="ORF">H8E79_00710</name>
</gene>
<sequence length="878" mass="99559">MAKAKSKPLFSSGLEPLDEMLQGVLAGDNVVWQVDDIQDQIPFVHAFCRCAHLDGKKLVYFRFAPHDPLVPDQYQPDMYTLDPKAGFEQFITKILNIVKETGKGACYVFDCLSVLAEDWYSDRMLGNFFKLACPYLYSADTVAYFALMRNSHTALSINAIHSTAQIVLELIKINNKDYILPLKVKGRHTPTMYMYHSLERGNFNPVTRSCIVSEIQSVSPQPWIDGSIVHQDTWTKTLNRAQAACTEQQKTNSSPKCKSLRKQLIGMMITRDKNLARLCEHHFELSDLVAIGKRMIGTGYVGGKSTGMLLARAILKNTDYKWRERLEIHDSFYVGSDVFYTFIINNKCWWERHQMKASENPCLEAKKIREKLLLGKFSRDTIAQFKEILNYFGQSPIIVRSSSLLEDAYGNAFSGKYESVFCVNQGTPAERLEQFKDAVRTVYASSLSRDVLTYRSHRGLWNKYEEMALLVQRVSGAFYGNVYMPQLAGVGYSFNPFSWDPEIDPAAGVLRLVYGLGTRAVDQHDDDYTRIVALDAPLKRPEVSTDAVHKYSQHTVDVLDLKTNSQESNNLEPLVKANPSLPLDLFAVRDTEMEARARQFDVKNVFSWMLTFKNVFTQTAFVDDMRDMLRALAAAYKYPVDIEFAVNFFEDKSYRINLLQCRPFQVKVETGGANLPKNIKKKDILIKTAGPIIGEATAKRIDRLIYVIPSRYSVLKPTERYSVARLIGELSNGMPADKNTMLVGPGRWGSKMPELGVPVSFNDIRNVSVLCELSMMHEKLAPDISLGTHFFNDIVEMGIVYIGVYPESEGYVLNEKLILEGQNELVAQYNRGDRIAEALHVVDISDSETGVFLHANTVKREAIIFRAENPEPEKKIRV</sequence>